<evidence type="ECO:0000313" key="3">
    <source>
        <dbReference type="EMBL" id="GFU18485.1"/>
    </source>
</evidence>
<evidence type="ECO:0000259" key="2">
    <source>
        <dbReference type="PROSITE" id="PS50158"/>
    </source>
</evidence>
<evidence type="ECO:0000256" key="1">
    <source>
        <dbReference type="PROSITE-ProRule" id="PRU00047"/>
    </source>
</evidence>
<evidence type="ECO:0000313" key="4">
    <source>
        <dbReference type="Proteomes" id="UP000887013"/>
    </source>
</evidence>
<organism evidence="3 4">
    <name type="scientific">Nephila pilipes</name>
    <name type="common">Giant wood spider</name>
    <name type="synonym">Nephila maculata</name>
    <dbReference type="NCBI Taxonomy" id="299642"/>
    <lineage>
        <taxon>Eukaryota</taxon>
        <taxon>Metazoa</taxon>
        <taxon>Ecdysozoa</taxon>
        <taxon>Arthropoda</taxon>
        <taxon>Chelicerata</taxon>
        <taxon>Arachnida</taxon>
        <taxon>Araneae</taxon>
        <taxon>Araneomorphae</taxon>
        <taxon>Entelegynae</taxon>
        <taxon>Araneoidea</taxon>
        <taxon>Nephilidae</taxon>
        <taxon>Nephila</taxon>
    </lineage>
</organism>
<sequence>MSGGHRSQNHASHHFFENKKPNKYVNFRRYENRCRRTENFKLERKYHETHQSKDFERRMPRECFNCHSPNHLSYNCPKVKKEWELARPSNFLVETCSVVLQKRLHLTDIKIFYFSK</sequence>
<protein>
    <recommendedName>
        <fullName evidence="2">CCHC-type domain-containing protein</fullName>
    </recommendedName>
</protein>
<keyword evidence="1" id="KW-0862">Zinc</keyword>
<gene>
    <name evidence="3" type="ORF">NPIL_69961</name>
</gene>
<proteinExistence type="predicted"/>
<reference evidence="3" key="1">
    <citation type="submission" date="2020-08" db="EMBL/GenBank/DDBJ databases">
        <title>Multicomponent nature underlies the extraordinary mechanical properties of spider dragline silk.</title>
        <authorList>
            <person name="Kono N."/>
            <person name="Nakamura H."/>
            <person name="Mori M."/>
            <person name="Yoshida Y."/>
            <person name="Ohtoshi R."/>
            <person name="Malay A.D."/>
            <person name="Moran D.A.P."/>
            <person name="Tomita M."/>
            <person name="Numata K."/>
            <person name="Arakawa K."/>
        </authorList>
    </citation>
    <scope>NUCLEOTIDE SEQUENCE</scope>
</reference>
<keyword evidence="4" id="KW-1185">Reference proteome</keyword>
<dbReference type="Proteomes" id="UP000887013">
    <property type="component" value="Unassembled WGS sequence"/>
</dbReference>
<dbReference type="GO" id="GO:0003676">
    <property type="term" value="F:nucleic acid binding"/>
    <property type="evidence" value="ECO:0007669"/>
    <property type="project" value="InterPro"/>
</dbReference>
<dbReference type="OrthoDB" id="8065943at2759"/>
<dbReference type="InterPro" id="IPR036875">
    <property type="entry name" value="Znf_CCHC_sf"/>
</dbReference>
<accession>A0A8X6QH13</accession>
<dbReference type="InterPro" id="IPR001878">
    <property type="entry name" value="Znf_CCHC"/>
</dbReference>
<dbReference type="GO" id="GO:0008270">
    <property type="term" value="F:zinc ion binding"/>
    <property type="evidence" value="ECO:0007669"/>
    <property type="project" value="UniProtKB-KW"/>
</dbReference>
<dbReference type="SUPFAM" id="SSF57756">
    <property type="entry name" value="Retrovirus zinc finger-like domains"/>
    <property type="match status" value="1"/>
</dbReference>
<dbReference type="EMBL" id="BMAW01080199">
    <property type="protein sequence ID" value="GFU18485.1"/>
    <property type="molecule type" value="Genomic_DNA"/>
</dbReference>
<name>A0A8X6QH13_NEPPI</name>
<feature type="domain" description="CCHC-type" evidence="2">
    <location>
        <begin position="63"/>
        <end position="78"/>
    </location>
</feature>
<dbReference type="AlphaFoldDB" id="A0A8X6QH13"/>
<comment type="caution">
    <text evidence="3">The sequence shown here is derived from an EMBL/GenBank/DDBJ whole genome shotgun (WGS) entry which is preliminary data.</text>
</comment>
<keyword evidence="1" id="KW-0479">Metal-binding</keyword>
<dbReference type="PROSITE" id="PS50158">
    <property type="entry name" value="ZF_CCHC"/>
    <property type="match status" value="1"/>
</dbReference>
<keyword evidence="1" id="KW-0863">Zinc-finger</keyword>